<dbReference type="InterPro" id="IPR015590">
    <property type="entry name" value="Aldehyde_DH_dom"/>
</dbReference>
<evidence type="ECO:0000256" key="2">
    <source>
        <dbReference type="ARBA" id="ARBA00023027"/>
    </source>
</evidence>
<evidence type="ECO:0000313" key="5">
    <source>
        <dbReference type="Proteomes" id="UP001142078"/>
    </source>
</evidence>
<dbReference type="RefSeq" id="WP_042682918.1">
    <property type="nucleotide sequence ID" value="NZ_CABKTM010000049.1"/>
</dbReference>
<proteinExistence type="predicted"/>
<dbReference type="PANTHER" id="PTHR11699">
    <property type="entry name" value="ALDEHYDE DEHYDROGENASE-RELATED"/>
    <property type="match status" value="1"/>
</dbReference>
<dbReference type="SUPFAM" id="SSF53720">
    <property type="entry name" value="ALDH-like"/>
    <property type="match status" value="1"/>
</dbReference>
<keyword evidence="5" id="KW-1185">Reference proteome</keyword>
<dbReference type="Gene3D" id="3.40.605.10">
    <property type="entry name" value="Aldehyde Dehydrogenase, Chain A, domain 1"/>
    <property type="match status" value="1"/>
</dbReference>
<dbReference type="InterPro" id="IPR012408">
    <property type="entry name" value="Acetald_propionald_DH-rel"/>
</dbReference>
<dbReference type="PIRSF" id="PIRSF036410">
    <property type="entry name" value="EutE_PduP"/>
    <property type="match status" value="1"/>
</dbReference>
<protein>
    <submittedName>
        <fullName evidence="4">Aldehyde dehydrogenase EutE</fullName>
    </submittedName>
</protein>
<keyword evidence="2" id="KW-0520">NAD</keyword>
<evidence type="ECO:0000313" key="4">
    <source>
        <dbReference type="EMBL" id="MCR2044086.1"/>
    </source>
</evidence>
<organism evidence="4 5">
    <name type="scientific">Anaerosalibacter massiliensis</name>
    <dbReference type="NCBI Taxonomy" id="1347392"/>
    <lineage>
        <taxon>Bacteria</taxon>
        <taxon>Bacillati</taxon>
        <taxon>Bacillota</taxon>
        <taxon>Tissierellia</taxon>
        <taxon>Tissierellales</taxon>
        <taxon>Sporanaerobacteraceae</taxon>
        <taxon>Anaerosalibacter</taxon>
    </lineage>
</organism>
<sequence>MELDKMDLEQIVNLVVEQLKGEDTSSYCKEESKNGVFNNMNEAIEKAYIAQKDFFKNYNLEDRRRIIKTIRKELMEDVELLAKLGVEDTGMGRYEDKLKKNKLVIEKTPGVEDLNSEVFTGDNGLTLVELSPYGVIGAIAPSTNPSETVICNSIGMIAAGNSVVFSPHPGAKNISMKTVELINKAIEKAGGPKNLVVTTSNPSIENAEIMMKHEKIKMIVATGGPGVVKSALSQGKKAIGAGAGNPPAVIDETADIEKAARDIIAGCSFDNNLPCIAEKEVIVVDSVADYLIFSMNKNNVYHLKDEEKIDKLASMVIDKNGRINRKFVGKDAKVILKAVDIECEHDVRAIIVETEKDHPFVVTELMMPILPIVRVKDIDEAIKLAVEVEQGNRHTAIMHSKNVDNLSRFAREIETTIFVKNAPSFAGLGFGGEGYPTFTIAGPTGEGLTSARSFARKRRCSLVGSFSIK</sequence>
<dbReference type="GO" id="GO:0008774">
    <property type="term" value="F:acetaldehyde dehydrogenase (acetylating) activity"/>
    <property type="evidence" value="ECO:0007669"/>
    <property type="project" value="InterPro"/>
</dbReference>
<dbReference type="OrthoDB" id="9815791at2"/>
<comment type="caution">
    <text evidence="4">The sequence shown here is derived from an EMBL/GenBank/DDBJ whole genome shotgun (WGS) entry which is preliminary data.</text>
</comment>
<dbReference type="NCBIfam" id="NF011927">
    <property type="entry name" value="PRK15398.1"/>
    <property type="match status" value="1"/>
</dbReference>
<reference evidence="4" key="1">
    <citation type="submission" date="2022-07" db="EMBL/GenBank/DDBJ databases">
        <title>Enhanced cultured diversity of the mouse gut microbiota enables custom-made synthetic communities.</title>
        <authorList>
            <person name="Afrizal A."/>
        </authorList>
    </citation>
    <scope>NUCLEOTIDE SEQUENCE</scope>
    <source>
        <strain evidence="4">DSM 29482</strain>
    </source>
</reference>
<dbReference type="EMBL" id="JANJZL010000004">
    <property type="protein sequence ID" value="MCR2044086.1"/>
    <property type="molecule type" value="Genomic_DNA"/>
</dbReference>
<dbReference type="InterPro" id="IPR016163">
    <property type="entry name" value="Ald_DH_C"/>
</dbReference>
<accession>A0A9X2S7F0</accession>
<dbReference type="Gene3D" id="3.40.309.10">
    <property type="entry name" value="Aldehyde Dehydrogenase, Chain A, domain 2"/>
    <property type="match status" value="1"/>
</dbReference>
<dbReference type="Pfam" id="PF00171">
    <property type="entry name" value="Aldedh"/>
    <property type="match status" value="1"/>
</dbReference>
<dbReference type="AlphaFoldDB" id="A0A9X2S7F0"/>
<evidence type="ECO:0000259" key="3">
    <source>
        <dbReference type="Pfam" id="PF00171"/>
    </source>
</evidence>
<dbReference type="Proteomes" id="UP001142078">
    <property type="component" value="Unassembled WGS sequence"/>
</dbReference>
<gene>
    <name evidence="4" type="ORF">NSA23_08130</name>
</gene>
<dbReference type="InterPro" id="IPR016162">
    <property type="entry name" value="Ald_DH_N"/>
</dbReference>
<dbReference type="InterPro" id="IPR016161">
    <property type="entry name" value="Ald_DH/histidinol_DH"/>
</dbReference>
<keyword evidence="1" id="KW-0560">Oxidoreductase</keyword>
<evidence type="ECO:0000256" key="1">
    <source>
        <dbReference type="ARBA" id="ARBA00023002"/>
    </source>
</evidence>
<dbReference type="CDD" id="cd07121">
    <property type="entry name" value="ALDH_EutE"/>
    <property type="match status" value="1"/>
</dbReference>
<name>A0A9X2S7F0_9FIRM</name>
<feature type="domain" description="Aldehyde dehydrogenase" evidence="3">
    <location>
        <begin position="39"/>
        <end position="423"/>
    </location>
</feature>